<keyword evidence="1" id="KW-1133">Transmembrane helix</keyword>
<feature type="transmembrane region" description="Helical" evidence="1">
    <location>
        <begin position="152"/>
        <end position="170"/>
    </location>
</feature>
<evidence type="ECO:0008006" key="4">
    <source>
        <dbReference type="Google" id="ProtNLM"/>
    </source>
</evidence>
<name>A0A368MYZ9_9FLAO</name>
<evidence type="ECO:0000313" key="2">
    <source>
        <dbReference type="EMBL" id="RCU43150.1"/>
    </source>
</evidence>
<gene>
    <name evidence="2" type="ORF">DQ356_06895</name>
</gene>
<proteinExistence type="predicted"/>
<feature type="transmembrane region" description="Helical" evidence="1">
    <location>
        <begin position="68"/>
        <end position="86"/>
    </location>
</feature>
<protein>
    <recommendedName>
        <fullName evidence="4">Yip1 domain-containing protein</fullName>
    </recommendedName>
</protein>
<reference evidence="2 3" key="1">
    <citation type="submission" date="2018-07" db="EMBL/GenBank/DDBJ databases">
        <title>Chryseobacterium lacus sp. nov., isolated from lake water.</title>
        <authorList>
            <person name="Li C.-M."/>
        </authorList>
    </citation>
    <scope>NUCLEOTIDE SEQUENCE [LARGE SCALE GENOMIC DNA]</scope>
    <source>
        <strain evidence="2 3">YLOS41</strain>
    </source>
</reference>
<feature type="transmembrane region" description="Helical" evidence="1">
    <location>
        <begin position="42"/>
        <end position="61"/>
    </location>
</feature>
<comment type="caution">
    <text evidence="2">The sequence shown here is derived from an EMBL/GenBank/DDBJ whole genome shotgun (WGS) entry which is preliminary data.</text>
</comment>
<evidence type="ECO:0000256" key="1">
    <source>
        <dbReference type="SAM" id="Phobius"/>
    </source>
</evidence>
<feature type="transmembrane region" description="Helical" evidence="1">
    <location>
        <begin position="115"/>
        <end position="140"/>
    </location>
</feature>
<accession>A0A368MYZ9</accession>
<organism evidence="2 3">
    <name type="scientific">Chryseobacterium lacus</name>
    <dbReference type="NCBI Taxonomy" id="2058346"/>
    <lineage>
        <taxon>Bacteria</taxon>
        <taxon>Pseudomonadati</taxon>
        <taxon>Bacteroidota</taxon>
        <taxon>Flavobacteriia</taxon>
        <taxon>Flavobacteriales</taxon>
        <taxon>Weeksellaceae</taxon>
        <taxon>Chryseobacterium group</taxon>
        <taxon>Chryseobacterium</taxon>
    </lineage>
</organism>
<dbReference type="Proteomes" id="UP000252172">
    <property type="component" value="Unassembled WGS sequence"/>
</dbReference>
<keyword evidence="1" id="KW-0812">Transmembrane</keyword>
<keyword evidence="1" id="KW-0472">Membrane</keyword>
<dbReference type="EMBL" id="QPIE01000004">
    <property type="protein sequence ID" value="RCU43150.1"/>
    <property type="molecule type" value="Genomic_DNA"/>
</dbReference>
<evidence type="ECO:0000313" key="3">
    <source>
        <dbReference type="Proteomes" id="UP000252172"/>
    </source>
</evidence>
<dbReference type="AlphaFoldDB" id="A0A368MYZ9"/>
<sequence length="173" mass="19247">MAGVFFLLGGSFIGYYFGVTYDGIFDVHISPVTFTESLTENVINVVILSLLLFIAGIIINSKTRIIDILNVALISRFPIYLAGLFANNQRISEISEQLIDSVHQETPASVSSSDMMILMLFSAVLILFLAHELTLMVFGFKTAVNARKWQHWLLFAFALIAAEVISKAIIHFI</sequence>
<keyword evidence="3" id="KW-1185">Reference proteome</keyword>